<organism evidence="1 2">
    <name type="scientific">Lasiodiplodia mahajangana</name>
    <dbReference type="NCBI Taxonomy" id="1108764"/>
    <lineage>
        <taxon>Eukaryota</taxon>
        <taxon>Fungi</taxon>
        <taxon>Dikarya</taxon>
        <taxon>Ascomycota</taxon>
        <taxon>Pezizomycotina</taxon>
        <taxon>Dothideomycetes</taxon>
        <taxon>Dothideomycetes incertae sedis</taxon>
        <taxon>Botryosphaeriales</taxon>
        <taxon>Botryosphaeriaceae</taxon>
        <taxon>Lasiodiplodia</taxon>
    </lineage>
</organism>
<comment type="caution">
    <text evidence="1">The sequence shown here is derived from an EMBL/GenBank/DDBJ whole genome shotgun (WGS) entry which is preliminary data.</text>
</comment>
<sequence>MPIFRQDLDRHPRRRESAASDDQADDHVGNRNTPPAMSLSPDRTEHGRHLHCLDHDHDHDHDHVYRNHARLQSLPRKLSEESIRTELCEGPVLESPVSSTPPPPPPPAQASDRDDGSNSVAYTYTDRAELIERLKKGESPAWLPHLYHLDSTWGEEQSPIPPTNSPAPTATTTSPTLLPPPTITPEKDRALSDEEKRRQDGMRIERPRSALHSGDFTHDEISPDPSSSQRRAHPLTSQESADGGHSWIATSPPRDYAPLNFEKRQSLPVRSDEVRSALSSLSSSISTNFVYKPPTSPLFQSESNDDVDLVSPIDGIDLASSLPRQQRRHTVVSPLPGSYSPSPLQRQTPLLRQEKTFPYQAHQPRRSLTTTSSLSIAPSSPQTPAFLQSRRPSISSDASPLQHASMVGSYEESILRGRMSTTPSRPLDFLAQIGVLGLGKCKSNLRCPPHVTLPFPAVFYSYGTPSHGRSKENDGPSPYVGQIDLENGLPNQGGEARSKRKHQSRAVERAAEADVMDSNYTEATPSSRDARKAQRAKRRSGSPRGPPGGSYRIPEKGRIQVIIKNPNKTAVKLFLVPYDLAGMEPGTKTFVRQRCYSNGPIIDNMPDLKGNPSADRPILRYLIHLHICCPSRGRFYLYKNIRVVFANRVPDGKEKLQNEITLPEPRFTPYKATRVMHPPLSSGTGPGANLAADAAFRRRSSGFYFGAASRAFDAAEGFASPSPSHPLVYSFAGDHTPVEPVPFRVPANQTRRPMEDVNSILETYNPQSSVSSQISRPTTDDSNGGSNWDGYDGQIDQYNKLNRGDVGYGGNAFAGLINGNPVVAESLLSQRLRSLGVQKPASGEKDELPKPLEE</sequence>
<dbReference type="EMBL" id="JAPUUL010000760">
    <property type="protein sequence ID" value="KAJ8129448.1"/>
    <property type="molecule type" value="Genomic_DNA"/>
</dbReference>
<proteinExistence type="predicted"/>
<evidence type="ECO:0000313" key="2">
    <source>
        <dbReference type="Proteomes" id="UP001153332"/>
    </source>
</evidence>
<dbReference type="Proteomes" id="UP001153332">
    <property type="component" value="Unassembled WGS sequence"/>
</dbReference>
<accession>A0ACC2JQA9</accession>
<gene>
    <name evidence="1" type="ORF">O1611_g4185</name>
</gene>
<reference evidence="1" key="1">
    <citation type="submission" date="2022-12" db="EMBL/GenBank/DDBJ databases">
        <title>Genome Sequence of Lasiodiplodia mahajangana.</title>
        <authorList>
            <person name="Buettner E."/>
        </authorList>
    </citation>
    <scope>NUCLEOTIDE SEQUENCE</scope>
    <source>
        <strain evidence="1">VT137</strain>
    </source>
</reference>
<name>A0ACC2JQA9_9PEZI</name>
<protein>
    <submittedName>
        <fullName evidence="1">Uncharacterized protein</fullName>
    </submittedName>
</protein>
<keyword evidence="2" id="KW-1185">Reference proteome</keyword>
<evidence type="ECO:0000313" key="1">
    <source>
        <dbReference type="EMBL" id="KAJ8129448.1"/>
    </source>
</evidence>